<protein>
    <submittedName>
        <fullName evidence="4">Aldolase-type TIM barrel</fullName>
    </submittedName>
</protein>
<reference evidence="4" key="1">
    <citation type="submission" date="2022-11" db="EMBL/GenBank/DDBJ databases">
        <authorList>
            <person name="Petersen C."/>
        </authorList>
    </citation>
    <scope>NUCLEOTIDE SEQUENCE</scope>
    <source>
        <strain evidence="4">IBT 16849</strain>
    </source>
</reference>
<evidence type="ECO:0000256" key="1">
    <source>
        <dbReference type="ARBA" id="ARBA00001917"/>
    </source>
</evidence>
<dbReference type="InterPro" id="IPR013785">
    <property type="entry name" value="Aldolase_TIM"/>
</dbReference>
<reference evidence="4" key="2">
    <citation type="journal article" date="2023" name="IMA Fungus">
        <title>Comparative genomic study of the Penicillium genus elucidates a diverse pangenome and 15 lateral gene transfer events.</title>
        <authorList>
            <person name="Petersen C."/>
            <person name="Sorensen T."/>
            <person name="Nielsen M.R."/>
            <person name="Sondergaard T.E."/>
            <person name="Sorensen J.L."/>
            <person name="Fitzpatrick D.A."/>
            <person name="Frisvad J.C."/>
            <person name="Nielsen K.L."/>
        </authorList>
    </citation>
    <scope>NUCLEOTIDE SEQUENCE</scope>
    <source>
        <strain evidence="4">IBT 16849</strain>
    </source>
</reference>
<dbReference type="GO" id="GO:0016491">
    <property type="term" value="F:oxidoreductase activity"/>
    <property type="evidence" value="ECO:0007669"/>
    <property type="project" value="UniProtKB-KW"/>
</dbReference>
<accession>A0A9W9M8P2</accession>
<dbReference type="InterPro" id="IPR037396">
    <property type="entry name" value="FMN_HAD"/>
</dbReference>
<dbReference type="Proteomes" id="UP001150879">
    <property type="component" value="Unassembled WGS sequence"/>
</dbReference>
<dbReference type="AlphaFoldDB" id="A0A9W9M8P2"/>
<evidence type="ECO:0000313" key="5">
    <source>
        <dbReference type="Proteomes" id="UP001150879"/>
    </source>
</evidence>
<sequence>MEERSKEKLSEGGWYYASSNAGMSTTHLANRQAFYRHRIIPNQLIDTNNRSTGTSIFSHSVSAPIGFAPIGINKIYHPDGEAAVSKVATGSTSIEKVASVNGDTGIRFFQLYMPHDDELTVSLLTRAWDNGFDTLILTTDTWQLGWRHDDVALSNYAFYRYLAWAGLVVGEDSLVDGDLEGY</sequence>
<dbReference type="OrthoDB" id="25826at2759"/>
<keyword evidence="2" id="KW-0560">Oxidoreductase</keyword>
<evidence type="ECO:0000256" key="2">
    <source>
        <dbReference type="ARBA" id="ARBA00023002"/>
    </source>
</evidence>
<dbReference type="InterPro" id="IPR000262">
    <property type="entry name" value="FMN-dep_DH"/>
</dbReference>
<name>A0A9W9M8P2_9EURO</name>
<keyword evidence="5" id="KW-1185">Reference proteome</keyword>
<proteinExistence type="predicted"/>
<gene>
    <name evidence="4" type="ORF">N7472_006412</name>
</gene>
<dbReference type="SUPFAM" id="SSF51395">
    <property type="entry name" value="FMN-linked oxidoreductases"/>
    <property type="match status" value="1"/>
</dbReference>
<dbReference type="EMBL" id="JAPQKP010000004">
    <property type="protein sequence ID" value="KAJ5193946.1"/>
    <property type="molecule type" value="Genomic_DNA"/>
</dbReference>
<dbReference type="PANTHER" id="PTHR10578:SF75">
    <property type="entry name" value="L-LACTATE DEHYDROGENASE (AFU_ORTHOLOGUE AFUA_4G07050)"/>
    <property type="match status" value="1"/>
</dbReference>
<organism evidence="4 5">
    <name type="scientific">Penicillium cf. griseofulvum</name>
    <dbReference type="NCBI Taxonomy" id="2972120"/>
    <lineage>
        <taxon>Eukaryota</taxon>
        <taxon>Fungi</taxon>
        <taxon>Dikarya</taxon>
        <taxon>Ascomycota</taxon>
        <taxon>Pezizomycotina</taxon>
        <taxon>Eurotiomycetes</taxon>
        <taxon>Eurotiomycetidae</taxon>
        <taxon>Eurotiales</taxon>
        <taxon>Aspergillaceae</taxon>
        <taxon>Penicillium</taxon>
    </lineage>
</organism>
<comment type="cofactor">
    <cofactor evidence="1">
        <name>FMN</name>
        <dbReference type="ChEBI" id="CHEBI:58210"/>
    </cofactor>
</comment>
<dbReference type="Gene3D" id="3.20.20.70">
    <property type="entry name" value="Aldolase class I"/>
    <property type="match status" value="1"/>
</dbReference>
<feature type="domain" description="FMN hydroxy acid dehydrogenase" evidence="3">
    <location>
        <begin position="1"/>
        <end position="182"/>
    </location>
</feature>
<comment type="caution">
    <text evidence="4">The sequence shown here is derived from an EMBL/GenBank/DDBJ whole genome shotgun (WGS) entry which is preliminary data.</text>
</comment>
<evidence type="ECO:0000259" key="3">
    <source>
        <dbReference type="PROSITE" id="PS51349"/>
    </source>
</evidence>
<dbReference type="PANTHER" id="PTHR10578">
    <property type="entry name" value="S -2-HYDROXY-ACID OXIDASE-RELATED"/>
    <property type="match status" value="1"/>
</dbReference>
<dbReference type="Pfam" id="PF01070">
    <property type="entry name" value="FMN_dh"/>
    <property type="match status" value="1"/>
</dbReference>
<evidence type="ECO:0000313" key="4">
    <source>
        <dbReference type="EMBL" id="KAJ5193946.1"/>
    </source>
</evidence>
<dbReference type="PROSITE" id="PS51349">
    <property type="entry name" value="FMN_HYDROXY_ACID_DH_2"/>
    <property type="match status" value="1"/>
</dbReference>